<dbReference type="InterPro" id="IPR003329">
    <property type="entry name" value="Cytidylyl_trans"/>
</dbReference>
<proteinExistence type="predicted"/>
<gene>
    <name evidence="1" type="ORF">SAMN04488514_10543</name>
</gene>
<keyword evidence="2" id="KW-1185">Reference proteome</keyword>
<evidence type="ECO:0000313" key="2">
    <source>
        <dbReference type="Proteomes" id="UP000199440"/>
    </source>
</evidence>
<dbReference type="InterPro" id="IPR029044">
    <property type="entry name" value="Nucleotide-diphossugar_trans"/>
</dbReference>
<accession>A0A1G9QHE3</accession>
<dbReference type="OrthoDB" id="9815559at2"/>
<name>A0A1G9QHE3_9FLAO</name>
<dbReference type="GO" id="GO:0005829">
    <property type="term" value="C:cytosol"/>
    <property type="evidence" value="ECO:0007669"/>
    <property type="project" value="TreeGrafter"/>
</dbReference>
<organism evidence="1 2">
    <name type="scientific">Kriegella aquimaris</name>
    <dbReference type="NCBI Taxonomy" id="192904"/>
    <lineage>
        <taxon>Bacteria</taxon>
        <taxon>Pseudomonadati</taxon>
        <taxon>Bacteroidota</taxon>
        <taxon>Flavobacteriia</taxon>
        <taxon>Flavobacteriales</taxon>
        <taxon>Flavobacteriaceae</taxon>
        <taxon>Kriegella</taxon>
    </lineage>
</organism>
<sequence length="277" mass="31321">MKIGYFITARLKSSRLKQKILLPLHGATVLDHVINRCKQVNGIDGIVLCTSTNPQDAKLYNYALDHKIKFYAGSEDDVLKRLLDAAKYFGFDAFVSITADNPLHSIYVANLIVDWVTVKPSDFVFTSGLPIGLTPYFLNTKALEIAVGMKEKTDSEIWGPFVNRPDFFKIGYLDLQTSLFDKDIRLTCDYIDDYEVIANIFSQFGEHYEPSIFEVSNLFKEGKVLNTNGSITQAAVPLKIIADIKETFDQRKERGMKIAEKIQHDLIPGENKLKITL</sequence>
<dbReference type="PANTHER" id="PTHR42866:SF1">
    <property type="entry name" value="SPORE COAT POLYSACCHARIDE BIOSYNTHESIS PROTEIN SPSF"/>
    <property type="match status" value="1"/>
</dbReference>
<dbReference type="RefSeq" id="WP_089889057.1">
    <property type="nucleotide sequence ID" value="NZ_FNGV01000005.1"/>
</dbReference>
<dbReference type="AlphaFoldDB" id="A0A1G9QHE3"/>
<evidence type="ECO:0000313" key="1">
    <source>
        <dbReference type="EMBL" id="SDM10413.1"/>
    </source>
</evidence>
<dbReference type="PANTHER" id="PTHR42866">
    <property type="entry name" value="3-DEOXY-MANNO-OCTULOSONATE CYTIDYLYLTRANSFERASE"/>
    <property type="match status" value="1"/>
</dbReference>
<dbReference type="Pfam" id="PF02348">
    <property type="entry name" value="CTP_transf_3"/>
    <property type="match status" value="1"/>
</dbReference>
<dbReference type="STRING" id="192904.SAMN04488514_10543"/>
<protein>
    <submittedName>
        <fullName evidence="1">Spore coat polysaccharide biosynthesis protein SpsF</fullName>
    </submittedName>
</protein>
<dbReference type="Gene3D" id="3.90.550.10">
    <property type="entry name" value="Spore Coat Polysaccharide Biosynthesis Protein SpsA, Chain A"/>
    <property type="match status" value="1"/>
</dbReference>
<dbReference type="Proteomes" id="UP000199440">
    <property type="component" value="Unassembled WGS sequence"/>
</dbReference>
<dbReference type="SUPFAM" id="SSF53448">
    <property type="entry name" value="Nucleotide-diphospho-sugar transferases"/>
    <property type="match status" value="1"/>
</dbReference>
<dbReference type="EMBL" id="FNGV01000005">
    <property type="protein sequence ID" value="SDM10413.1"/>
    <property type="molecule type" value="Genomic_DNA"/>
</dbReference>
<reference evidence="1 2" key="1">
    <citation type="submission" date="2016-10" db="EMBL/GenBank/DDBJ databases">
        <authorList>
            <person name="de Groot N.N."/>
        </authorList>
    </citation>
    <scope>NUCLEOTIDE SEQUENCE [LARGE SCALE GENOMIC DNA]</scope>
    <source>
        <strain evidence="1 2">DSM 19886</strain>
    </source>
</reference>